<dbReference type="AlphaFoldDB" id="A0A8J1TFC2"/>
<dbReference type="GO" id="GO:0004930">
    <property type="term" value="F:G protein-coupled receptor activity"/>
    <property type="evidence" value="ECO:0007669"/>
    <property type="project" value="UniProtKB-KW"/>
</dbReference>
<dbReference type="PANTHER" id="PTHR24243">
    <property type="entry name" value="G-PROTEIN COUPLED RECEPTOR"/>
    <property type="match status" value="1"/>
</dbReference>
<evidence type="ECO:0000256" key="6">
    <source>
        <dbReference type="ARBA" id="ARBA00023170"/>
    </source>
</evidence>
<dbReference type="Pfam" id="PF00001">
    <property type="entry name" value="7tm_1"/>
    <property type="match status" value="1"/>
</dbReference>
<dbReference type="GO" id="GO:0016020">
    <property type="term" value="C:membrane"/>
    <property type="evidence" value="ECO:0007669"/>
    <property type="project" value="UniProtKB-SubCell"/>
</dbReference>
<reference evidence="8" key="1">
    <citation type="submission" date="2022-03" db="EMBL/GenBank/DDBJ databases">
        <authorList>
            <person name="Martin C."/>
        </authorList>
    </citation>
    <scope>NUCLEOTIDE SEQUENCE</scope>
</reference>
<evidence type="ECO:0000256" key="1">
    <source>
        <dbReference type="ARBA" id="ARBA00004141"/>
    </source>
</evidence>
<dbReference type="Gene3D" id="1.20.1070.10">
    <property type="entry name" value="Rhodopsin 7-helix transmembrane proteins"/>
    <property type="match status" value="1"/>
</dbReference>
<comment type="subcellular location">
    <subcellularLocation>
        <location evidence="1">Membrane</location>
        <topology evidence="1">Multi-pass membrane protein</topology>
    </subcellularLocation>
</comment>
<accession>A0A8J1TFC2</accession>
<dbReference type="PANTHER" id="PTHR24243:SF208">
    <property type="entry name" value="PYROKININ-1 RECEPTOR"/>
    <property type="match status" value="1"/>
</dbReference>
<evidence type="ECO:0000313" key="8">
    <source>
        <dbReference type="EMBL" id="CAH1776534.1"/>
    </source>
</evidence>
<gene>
    <name evidence="8" type="ORF">OFUS_LOCUS3701</name>
</gene>
<evidence type="ECO:0000256" key="5">
    <source>
        <dbReference type="ARBA" id="ARBA00023136"/>
    </source>
</evidence>
<dbReference type="InterPro" id="IPR017452">
    <property type="entry name" value="GPCR_Rhodpsn_7TM"/>
</dbReference>
<dbReference type="PROSITE" id="PS50262">
    <property type="entry name" value="G_PROTEIN_RECEP_F1_2"/>
    <property type="match status" value="1"/>
</dbReference>
<evidence type="ECO:0000313" key="9">
    <source>
        <dbReference type="Proteomes" id="UP000749559"/>
    </source>
</evidence>
<name>A0A8J1TFC2_OWEFU</name>
<keyword evidence="5" id="KW-0472">Membrane</keyword>
<sequence length="328" mass="36904">MVCNTTDSPNHTDHLTILEEEIFKSILTIFSFVVLLGNLTMLFGFVLNKKLRTPKHYLHVNMAASNITLALIMLGSLYIRINGDILCLFTHSLILVGVYYHVLSLLSITVERFIAIKHPFIYAAKVTTRNVIVCIVSSNLLCVTLGVYPLVKMLITDGDYDGDTEGCHLGEISPVVYAMLQVSCMLLILIVMTVLNVRILQSVNSSFRFAQSTVPVSTRRKSLLVHTLNKRKIRATMMLSTVIIYHIITWTPPMITLLLSYIGFNISQLVLISTLTGAYTSTTLNSVMYGFVYREYRTTCVRALCSKIRKNNRKTICHINSSTTTTYL</sequence>
<evidence type="ECO:0000256" key="3">
    <source>
        <dbReference type="ARBA" id="ARBA00022989"/>
    </source>
</evidence>
<dbReference type="CDD" id="cd00637">
    <property type="entry name" value="7tm_classA_rhodopsin-like"/>
    <property type="match status" value="1"/>
</dbReference>
<keyword evidence="2" id="KW-0812">Transmembrane</keyword>
<dbReference type="PRINTS" id="PR00237">
    <property type="entry name" value="GPCRRHODOPSN"/>
</dbReference>
<dbReference type="InterPro" id="IPR000276">
    <property type="entry name" value="GPCR_Rhodpsn"/>
</dbReference>
<dbReference type="OrthoDB" id="6286925at2759"/>
<keyword evidence="7" id="KW-0807">Transducer</keyword>
<keyword evidence="3" id="KW-1133">Transmembrane helix</keyword>
<dbReference type="SUPFAM" id="SSF81321">
    <property type="entry name" value="Family A G protein-coupled receptor-like"/>
    <property type="match status" value="1"/>
</dbReference>
<evidence type="ECO:0000256" key="2">
    <source>
        <dbReference type="ARBA" id="ARBA00022692"/>
    </source>
</evidence>
<dbReference type="Proteomes" id="UP000749559">
    <property type="component" value="Unassembled WGS sequence"/>
</dbReference>
<proteinExistence type="predicted"/>
<comment type="caution">
    <text evidence="8">The sequence shown here is derived from an EMBL/GenBank/DDBJ whole genome shotgun (WGS) entry which is preliminary data.</text>
</comment>
<evidence type="ECO:0000256" key="4">
    <source>
        <dbReference type="ARBA" id="ARBA00023040"/>
    </source>
</evidence>
<keyword evidence="6" id="KW-0675">Receptor</keyword>
<dbReference type="EMBL" id="CAIIXF020000002">
    <property type="protein sequence ID" value="CAH1776534.1"/>
    <property type="molecule type" value="Genomic_DNA"/>
</dbReference>
<keyword evidence="9" id="KW-1185">Reference proteome</keyword>
<evidence type="ECO:0000256" key="7">
    <source>
        <dbReference type="ARBA" id="ARBA00023224"/>
    </source>
</evidence>
<keyword evidence="4" id="KW-0297">G-protein coupled receptor</keyword>
<protein>
    <submittedName>
        <fullName evidence="8">Uncharacterized protein</fullName>
    </submittedName>
</protein>
<organism evidence="8 9">
    <name type="scientific">Owenia fusiformis</name>
    <name type="common">Polychaete worm</name>
    <dbReference type="NCBI Taxonomy" id="6347"/>
    <lineage>
        <taxon>Eukaryota</taxon>
        <taxon>Metazoa</taxon>
        <taxon>Spiralia</taxon>
        <taxon>Lophotrochozoa</taxon>
        <taxon>Annelida</taxon>
        <taxon>Polychaeta</taxon>
        <taxon>Sedentaria</taxon>
        <taxon>Canalipalpata</taxon>
        <taxon>Sabellida</taxon>
        <taxon>Oweniida</taxon>
        <taxon>Oweniidae</taxon>
        <taxon>Owenia</taxon>
    </lineage>
</organism>